<keyword evidence="5" id="KW-0735">Signal-anchor</keyword>
<dbReference type="EMBL" id="BMFV01000012">
    <property type="protein sequence ID" value="GGH81183.1"/>
    <property type="molecule type" value="Genomic_DNA"/>
</dbReference>
<evidence type="ECO:0000256" key="9">
    <source>
        <dbReference type="ARBA" id="ARBA00023163"/>
    </source>
</evidence>
<evidence type="ECO:0000313" key="13">
    <source>
        <dbReference type="EMBL" id="GGH81183.1"/>
    </source>
</evidence>
<dbReference type="InterPro" id="IPR050922">
    <property type="entry name" value="LytR/CpsA/Psr_CW_biosynth"/>
</dbReference>
<keyword evidence="7" id="KW-0805">Transcription regulation</keyword>
<keyword evidence="4" id="KW-0812">Transmembrane</keyword>
<evidence type="ECO:0000256" key="6">
    <source>
        <dbReference type="ARBA" id="ARBA00022989"/>
    </source>
</evidence>
<evidence type="ECO:0000259" key="12">
    <source>
        <dbReference type="Pfam" id="PF03816"/>
    </source>
</evidence>
<dbReference type="PANTHER" id="PTHR33392:SF8">
    <property type="entry name" value="REGULATORY PROTEIN MSRR"/>
    <property type="match status" value="1"/>
</dbReference>
<gene>
    <name evidence="13" type="ORF">GCM10007096_18690</name>
</gene>
<evidence type="ECO:0000256" key="7">
    <source>
        <dbReference type="ARBA" id="ARBA00023015"/>
    </source>
</evidence>
<evidence type="ECO:0000256" key="5">
    <source>
        <dbReference type="ARBA" id="ARBA00022968"/>
    </source>
</evidence>
<keyword evidence="8" id="KW-0472">Membrane</keyword>
<evidence type="ECO:0000256" key="2">
    <source>
        <dbReference type="ARBA" id="ARBA00006068"/>
    </source>
</evidence>
<comment type="subcellular location">
    <subcellularLocation>
        <location evidence="1">Cell membrane</location>
        <topology evidence="1">Single-pass type II membrane protein</topology>
    </subcellularLocation>
</comment>
<proteinExistence type="inferred from homology"/>
<accession>A0A8J2ZVE4</accession>
<comment type="similarity">
    <text evidence="2">Belongs to the LytR/CpsA/Psr (LCP) family.</text>
</comment>
<keyword evidence="14" id="KW-1185">Reference proteome</keyword>
<comment type="function">
    <text evidence="10">Involved in SarA attenuation. Affects resistance to oxacillin and teicoplanin, as well as the synthesis of virulence factors.</text>
</comment>
<dbReference type="Proteomes" id="UP000656813">
    <property type="component" value="Unassembled WGS sequence"/>
</dbReference>
<keyword evidence="9" id="KW-0804">Transcription</keyword>
<dbReference type="Gene3D" id="3.40.630.190">
    <property type="entry name" value="LCP protein"/>
    <property type="match status" value="1"/>
</dbReference>
<dbReference type="AlphaFoldDB" id="A0A8J2ZVE4"/>
<keyword evidence="6" id="KW-1133">Transmembrane helix</keyword>
<dbReference type="GO" id="GO:0005886">
    <property type="term" value="C:plasma membrane"/>
    <property type="evidence" value="ECO:0007669"/>
    <property type="project" value="UniProtKB-SubCell"/>
</dbReference>
<name>A0A8J2ZVE4_9BACL</name>
<dbReference type="NCBIfam" id="TIGR00350">
    <property type="entry name" value="lytR_cpsA_psr"/>
    <property type="match status" value="1"/>
</dbReference>
<reference evidence="13" key="2">
    <citation type="submission" date="2020-09" db="EMBL/GenBank/DDBJ databases">
        <authorList>
            <person name="Sun Q."/>
            <person name="Zhou Y."/>
        </authorList>
    </citation>
    <scope>NUCLEOTIDE SEQUENCE</scope>
    <source>
        <strain evidence="13">CGMCC 1.12777</strain>
    </source>
</reference>
<dbReference type="InterPro" id="IPR004474">
    <property type="entry name" value="LytR_CpsA_psr"/>
</dbReference>
<protein>
    <recommendedName>
        <fullName evidence="11">Regulatory protein MsrR</fullName>
    </recommendedName>
</protein>
<keyword evidence="3" id="KW-1003">Cell membrane</keyword>
<evidence type="ECO:0000256" key="3">
    <source>
        <dbReference type="ARBA" id="ARBA00022475"/>
    </source>
</evidence>
<organism evidence="13 14">
    <name type="scientific">Pullulanibacillus pueri</name>
    <dbReference type="NCBI Taxonomy" id="1437324"/>
    <lineage>
        <taxon>Bacteria</taxon>
        <taxon>Bacillati</taxon>
        <taxon>Bacillota</taxon>
        <taxon>Bacilli</taxon>
        <taxon>Bacillales</taxon>
        <taxon>Sporolactobacillaceae</taxon>
        <taxon>Pullulanibacillus</taxon>
    </lineage>
</organism>
<comment type="caution">
    <text evidence="13">The sequence shown here is derived from an EMBL/GenBank/DDBJ whole genome shotgun (WGS) entry which is preliminary data.</text>
</comment>
<sequence length="240" mass="27395">MVAQYDPHSKKAKLVTIMRDSYVNIPGESPHYNKINSAYSQGGPELLRKTIKKNFGIDVNHFITIDFKGFVKVIDMIAPEGIEVNVTKKMIEDMNLNVEPGAQKLHGKDLLSYVRFRHDKLSDFGRVQRQQEVLSLLKDTFKEQLGSVNGILELPEIGEEIIRDIDTDMDFKTFLSLGKVVLFDQVKGIESMRVPVPNSYSNREYPHAGQVLQLDLDENKEAIQNFFEKNPKPVTKEKSE</sequence>
<dbReference type="Pfam" id="PF03816">
    <property type="entry name" value="LytR_cpsA_psr"/>
    <property type="match status" value="1"/>
</dbReference>
<evidence type="ECO:0000313" key="14">
    <source>
        <dbReference type="Proteomes" id="UP000656813"/>
    </source>
</evidence>
<reference evidence="13" key="1">
    <citation type="journal article" date="2014" name="Int. J. Syst. Evol. Microbiol.">
        <title>Complete genome sequence of Corynebacterium casei LMG S-19264T (=DSM 44701T), isolated from a smear-ripened cheese.</title>
        <authorList>
            <consortium name="US DOE Joint Genome Institute (JGI-PGF)"/>
            <person name="Walter F."/>
            <person name="Albersmeier A."/>
            <person name="Kalinowski J."/>
            <person name="Ruckert C."/>
        </authorList>
    </citation>
    <scope>NUCLEOTIDE SEQUENCE</scope>
    <source>
        <strain evidence="13">CGMCC 1.12777</strain>
    </source>
</reference>
<evidence type="ECO:0000256" key="11">
    <source>
        <dbReference type="ARBA" id="ARBA00040752"/>
    </source>
</evidence>
<evidence type="ECO:0000256" key="1">
    <source>
        <dbReference type="ARBA" id="ARBA00004401"/>
    </source>
</evidence>
<dbReference type="PANTHER" id="PTHR33392">
    <property type="entry name" value="POLYISOPRENYL-TEICHOIC ACID--PEPTIDOGLYCAN TEICHOIC ACID TRANSFERASE TAGU"/>
    <property type="match status" value="1"/>
</dbReference>
<evidence type="ECO:0000256" key="8">
    <source>
        <dbReference type="ARBA" id="ARBA00023136"/>
    </source>
</evidence>
<evidence type="ECO:0000256" key="4">
    <source>
        <dbReference type="ARBA" id="ARBA00022692"/>
    </source>
</evidence>
<evidence type="ECO:0000256" key="10">
    <source>
        <dbReference type="ARBA" id="ARBA00037178"/>
    </source>
</evidence>
<feature type="domain" description="Cell envelope-related transcriptional attenuator" evidence="12">
    <location>
        <begin position="1"/>
        <end position="140"/>
    </location>
</feature>